<dbReference type="Pfam" id="PF00856">
    <property type="entry name" value="SET"/>
    <property type="match status" value="1"/>
</dbReference>
<keyword evidence="6" id="KW-0805">Transcription regulation</keyword>
<dbReference type="GO" id="GO:0070828">
    <property type="term" value="P:heterochromatin organization"/>
    <property type="evidence" value="ECO:0007669"/>
    <property type="project" value="TreeGrafter"/>
</dbReference>
<dbReference type="PROSITE" id="PS50867">
    <property type="entry name" value="PRE_SET"/>
    <property type="match status" value="1"/>
</dbReference>
<evidence type="ECO:0000256" key="4">
    <source>
        <dbReference type="ARBA" id="ARBA00022603"/>
    </source>
</evidence>
<feature type="region of interest" description="Disordered" evidence="9">
    <location>
        <begin position="194"/>
        <end position="229"/>
    </location>
</feature>
<feature type="region of interest" description="Disordered" evidence="9">
    <location>
        <begin position="1087"/>
        <end position="1109"/>
    </location>
</feature>
<dbReference type="Pfam" id="PF18358">
    <property type="entry name" value="Tudor_4"/>
    <property type="match status" value="1"/>
</dbReference>
<dbReference type="OrthoDB" id="5792673at2759"/>
<feature type="region of interest" description="Disordered" evidence="9">
    <location>
        <begin position="71"/>
        <end position="131"/>
    </location>
</feature>
<dbReference type="PANTHER" id="PTHR46024:SF1">
    <property type="entry name" value="HISTONE-LYSINE N-METHYLTRANSFERASE EGGLESS"/>
    <property type="match status" value="1"/>
</dbReference>
<keyword evidence="4" id="KW-0808">Transferase</keyword>
<dbReference type="GO" id="GO:0032259">
    <property type="term" value="P:methylation"/>
    <property type="evidence" value="ECO:0007669"/>
    <property type="project" value="UniProtKB-KW"/>
</dbReference>
<keyword evidence="13" id="KW-1185">Reference proteome</keyword>
<dbReference type="SMART" id="SM00468">
    <property type="entry name" value="PreSET"/>
    <property type="match status" value="1"/>
</dbReference>
<feature type="region of interest" description="Disordered" evidence="9">
    <location>
        <begin position="154"/>
        <end position="180"/>
    </location>
</feature>
<dbReference type="InterPro" id="IPR041292">
    <property type="entry name" value="Tudor_4"/>
</dbReference>
<dbReference type="InterPro" id="IPR051516">
    <property type="entry name" value="SETDB_methyltransferase"/>
</dbReference>
<dbReference type="GO" id="GO:0005634">
    <property type="term" value="C:nucleus"/>
    <property type="evidence" value="ECO:0007669"/>
    <property type="project" value="UniProtKB-SubCell"/>
</dbReference>
<dbReference type="GO" id="GO:0010629">
    <property type="term" value="P:negative regulation of gene expression"/>
    <property type="evidence" value="ECO:0007669"/>
    <property type="project" value="TreeGrafter"/>
</dbReference>
<evidence type="ECO:0000313" key="13">
    <source>
        <dbReference type="Proteomes" id="UP000466442"/>
    </source>
</evidence>
<evidence type="ECO:0000256" key="2">
    <source>
        <dbReference type="ARBA" id="ARBA00004286"/>
    </source>
</evidence>
<dbReference type="CDD" id="cd10517">
    <property type="entry name" value="SET_SETDB1"/>
    <property type="match status" value="1"/>
</dbReference>
<keyword evidence="3" id="KW-0158">Chromosome</keyword>
<feature type="compositionally biased region" description="Polar residues" evidence="9">
    <location>
        <begin position="154"/>
        <end position="167"/>
    </location>
</feature>
<reference evidence="12" key="1">
    <citation type="journal article" date="2021" name="Mol. Ecol. Resour.">
        <title>Apolygus lucorum genome provides insights into omnivorousness and mesophyll feeding.</title>
        <authorList>
            <person name="Liu Y."/>
            <person name="Liu H."/>
            <person name="Wang H."/>
            <person name="Huang T."/>
            <person name="Liu B."/>
            <person name="Yang B."/>
            <person name="Yin L."/>
            <person name="Li B."/>
            <person name="Zhang Y."/>
            <person name="Zhang S."/>
            <person name="Jiang F."/>
            <person name="Zhang X."/>
            <person name="Ren Y."/>
            <person name="Wang B."/>
            <person name="Wang S."/>
            <person name="Lu Y."/>
            <person name="Wu K."/>
            <person name="Fan W."/>
            <person name="Wang G."/>
        </authorList>
    </citation>
    <scope>NUCLEOTIDE SEQUENCE</scope>
    <source>
        <strain evidence="12">12Hb</strain>
    </source>
</reference>
<dbReference type="SMART" id="SM00317">
    <property type="entry name" value="SET"/>
    <property type="match status" value="1"/>
</dbReference>
<dbReference type="Pfam" id="PF18359">
    <property type="entry name" value="Tudor_5"/>
    <property type="match status" value="1"/>
</dbReference>
<dbReference type="Gene3D" id="2.170.270.10">
    <property type="entry name" value="SET domain"/>
    <property type="match status" value="1"/>
</dbReference>
<comment type="subcellular location">
    <subcellularLocation>
        <location evidence="2">Chromosome</location>
    </subcellularLocation>
    <subcellularLocation>
        <location evidence="1">Nucleus</location>
    </subcellularLocation>
</comment>
<evidence type="ECO:0000256" key="6">
    <source>
        <dbReference type="ARBA" id="ARBA00023015"/>
    </source>
</evidence>
<feature type="compositionally biased region" description="Polar residues" evidence="9">
    <location>
        <begin position="194"/>
        <end position="207"/>
    </location>
</feature>
<dbReference type="EMBL" id="WIXP02000008">
    <property type="protein sequence ID" value="KAF6206857.1"/>
    <property type="molecule type" value="Genomic_DNA"/>
</dbReference>
<dbReference type="InterPro" id="IPR046341">
    <property type="entry name" value="SET_dom_sf"/>
</dbReference>
<evidence type="ECO:0000259" key="10">
    <source>
        <dbReference type="PROSITE" id="PS50280"/>
    </source>
</evidence>
<keyword evidence="4" id="KW-0489">Methyltransferase</keyword>
<evidence type="ECO:0000259" key="11">
    <source>
        <dbReference type="PROSITE" id="PS50867"/>
    </source>
</evidence>
<gene>
    <name evidence="12" type="ORF">GE061_018093</name>
</gene>
<proteinExistence type="predicted"/>
<keyword evidence="5" id="KW-0949">S-adenosyl-L-methionine</keyword>
<accession>A0A8S9XCX5</accession>
<dbReference type="Gene3D" id="2.30.30.140">
    <property type="match status" value="1"/>
</dbReference>
<evidence type="ECO:0000256" key="3">
    <source>
        <dbReference type="ARBA" id="ARBA00022454"/>
    </source>
</evidence>
<feature type="domain" description="Pre-SET" evidence="11">
    <location>
        <begin position="939"/>
        <end position="1012"/>
    </location>
</feature>
<protein>
    <recommendedName>
        <fullName evidence="14">Histone-lysine N-methyltransferase eggless</fullName>
    </recommendedName>
</protein>
<dbReference type="GO" id="GO:0005694">
    <property type="term" value="C:chromosome"/>
    <property type="evidence" value="ECO:0007669"/>
    <property type="project" value="UniProtKB-SubCell"/>
</dbReference>
<dbReference type="Pfam" id="PF05033">
    <property type="entry name" value="Pre-SET"/>
    <property type="match status" value="1"/>
</dbReference>
<evidence type="ECO:0000256" key="1">
    <source>
        <dbReference type="ARBA" id="ARBA00004123"/>
    </source>
</evidence>
<dbReference type="GO" id="GO:0008270">
    <property type="term" value="F:zinc ion binding"/>
    <property type="evidence" value="ECO:0007669"/>
    <property type="project" value="InterPro"/>
</dbReference>
<dbReference type="InterPro" id="IPR001214">
    <property type="entry name" value="SET_dom"/>
</dbReference>
<name>A0A8S9XCX5_APOLU</name>
<dbReference type="Proteomes" id="UP000466442">
    <property type="component" value="Unassembled WGS sequence"/>
</dbReference>
<dbReference type="InterPro" id="IPR007728">
    <property type="entry name" value="Pre-SET_dom"/>
</dbReference>
<dbReference type="SUPFAM" id="SSF82199">
    <property type="entry name" value="SET domain"/>
    <property type="match status" value="1"/>
</dbReference>
<dbReference type="GO" id="GO:0046974">
    <property type="term" value="F:histone H3K9 methyltransferase activity"/>
    <property type="evidence" value="ECO:0007669"/>
    <property type="project" value="TreeGrafter"/>
</dbReference>
<dbReference type="CDD" id="cd21181">
    <property type="entry name" value="Tudor_SETDB1_rpt2"/>
    <property type="match status" value="1"/>
</dbReference>
<evidence type="ECO:0000313" key="12">
    <source>
        <dbReference type="EMBL" id="KAF6206857.1"/>
    </source>
</evidence>
<keyword evidence="7" id="KW-0804">Transcription</keyword>
<feature type="domain" description="SET" evidence="10">
    <location>
        <begin position="1015"/>
        <end position="1185"/>
    </location>
</feature>
<dbReference type="AlphaFoldDB" id="A0A8S9XCX5"/>
<evidence type="ECO:0008006" key="14">
    <source>
        <dbReference type="Google" id="ProtNLM"/>
    </source>
</evidence>
<organism evidence="12 13">
    <name type="scientific">Apolygus lucorum</name>
    <name type="common">Small green plant bug</name>
    <name type="synonym">Lygocoris lucorum</name>
    <dbReference type="NCBI Taxonomy" id="248454"/>
    <lineage>
        <taxon>Eukaryota</taxon>
        <taxon>Metazoa</taxon>
        <taxon>Ecdysozoa</taxon>
        <taxon>Arthropoda</taxon>
        <taxon>Hexapoda</taxon>
        <taxon>Insecta</taxon>
        <taxon>Pterygota</taxon>
        <taxon>Neoptera</taxon>
        <taxon>Paraneoptera</taxon>
        <taxon>Hemiptera</taxon>
        <taxon>Heteroptera</taxon>
        <taxon>Panheteroptera</taxon>
        <taxon>Cimicomorpha</taxon>
        <taxon>Miridae</taxon>
        <taxon>Mirini</taxon>
        <taxon>Apolygus</taxon>
    </lineage>
</organism>
<sequence>MYRTEIDNSLLLDPFCVPENDEEDELNSIKTSITNGIRNSSLSGLTRRLLDGEILPDAFSQNDTPIHDLITNERDETHRPLKSPRGSDLIPHSDIISKPRQKRRKNTGSQCSYLGAPESIRGVGGDPKVQHRKPAANKRVEKMMVFQREQVSDSLDFQGTEDSTGSELASLKRSRIKSRSNPEYSIQIYDLTTDGSVDSAQPSSSYVERQCSRSGVPESNGGGPISHNRACTAYERPKKKVSHHEQKTNAFMEGYDIAPLKKKPKRNIAIQCSHSSDPESIRGAGDTIPLNRASAAANENDEQEADSLDFQALKDSMEGLEIPPLKQNRDARVMNFENGGDMLESMYSHRNEFVVLEDENTSDDDSSCEDEYLNPGAEQLVRNAIEESILEFESVTNATINRSKEQILSNMENFVASGELLVNQIQQINFDMYKNFSDFKNQFKRKVNVLPELDIPTCEAESCIFEGGKDSRSSIRSVNRHSGKVIVKPPKAKDNVYSKRSHQEVEWVGFKVESVEMNCVDDNKIVETFTLVTTVDGAIVHKVVGCDEVAFFDPPHFQIGVGRRVIAAYKSSDDCRKRFLPGMVSESPSETNQLRYLVFFEVGHVQYCSRSDIRLVYKISKPVYEYFPGDQSTIVMEYLCNYPKTKKYVVEVGQRIRVEKNGFWVYCQVQRVDASLVLLKYLADFEPEWLYRGSPRLRPVFDSTKKINVQKNERHVNQSLQKQLSLSKIISSSIAYKKIDISNEATDVSNDDEDVSLTHKKTVSVPPIQRMRGSAKKNVNVLTILPPNTLIPRQFSAHQCSVACVVCVRYDPVKCKGVGLLAIPSIVGFERKVYANQVKYLSPCGVILSNIQHVLEYLSVTLIPLTLDMFTFSLKINIFAEWVGFPQYIVMDDVSFGVENIPIPCVNDIDSDVPCLMSYITERRPQDGVFIDQDPGFLISCDCEDNCANRSVCSCWKLNYESFSSLNVEGIPLTEIGYNYQRLEEPILSGIYECNRNCKCSATCINRVVQHPLKNKLQLFKTPKKGWGVRCLNDIPSGTFVCTYVAAVYTEEASNVIGVVGGDEYFAELDHIEIMEYEKVGYESDVDSDVPLSKGSSDTKKNKATSAKETYEPGTLRKLYGPNEYPYVLDAKKAGNIGRFFNHSCSPNMLVQNVFVDSHDLRYPWIAYFASQDIPAGSELTWNYGYRINSVPGKVLFCECDSPNCVIRLL</sequence>
<evidence type="ECO:0000256" key="7">
    <source>
        <dbReference type="ARBA" id="ARBA00023163"/>
    </source>
</evidence>
<dbReference type="PANTHER" id="PTHR46024">
    <property type="entry name" value="HISTONE-LYSINE N-METHYLTRANSFERASE EGGLESS"/>
    <property type="match status" value="1"/>
</dbReference>
<evidence type="ECO:0000256" key="5">
    <source>
        <dbReference type="ARBA" id="ARBA00022691"/>
    </source>
</evidence>
<dbReference type="InterPro" id="IPR041291">
    <property type="entry name" value="TUDOR_5"/>
</dbReference>
<comment type="caution">
    <text evidence="12">The sequence shown here is derived from an EMBL/GenBank/DDBJ whole genome shotgun (WGS) entry which is preliminary data.</text>
</comment>
<evidence type="ECO:0000256" key="9">
    <source>
        <dbReference type="SAM" id="MobiDB-lite"/>
    </source>
</evidence>
<dbReference type="PROSITE" id="PS50280">
    <property type="entry name" value="SET"/>
    <property type="match status" value="1"/>
</dbReference>
<evidence type="ECO:0000256" key="8">
    <source>
        <dbReference type="ARBA" id="ARBA00023242"/>
    </source>
</evidence>
<keyword evidence="8" id="KW-0539">Nucleus</keyword>